<dbReference type="AlphaFoldDB" id="A0AAI9E9A5"/>
<name>A0AAI9E9A5_9PEZI</name>
<protein>
    <recommendedName>
        <fullName evidence="1">AB hydrolase-1 domain-containing protein</fullName>
    </recommendedName>
</protein>
<dbReference type="PANTHER" id="PTHR37017">
    <property type="entry name" value="AB HYDROLASE-1 DOMAIN-CONTAINING PROTEIN-RELATED"/>
    <property type="match status" value="1"/>
</dbReference>
<dbReference type="InterPro" id="IPR052897">
    <property type="entry name" value="Sec-Metab_Biosynth_Hydrolase"/>
</dbReference>
<comment type="caution">
    <text evidence="2">The sequence shown here is derived from an EMBL/GenBank/DDBJ whole genome shotgun (WGS) entry which is preliminary data.</text>
</comment>
<dbReference type="Pfam" id="PF12697">
    <property type="entry name" value="Abhydrolase_6"/>
    <property type="match status" value="1"/>
</dbReference>
<sequence>MHDLHFVLVHGLAHRGWHLHFLQEELQRAGYTCSTLNLPAAGDTSDDHDTGGLTADAAAVREAIEQAARTHDKIVPVFHSYGGVCGSEGIAQLSPESKAKIHHLVYLAAVILPAGSSVNSYFGGRRAAWTANSENGKTTYVPDPIPVFYHDLEPPALAEEAAARLVVHAGSSFKEATKHGGWRLFPKKTYVHCLDDRALPMETQRGFFEKMSENERAGWQFAEMEGSHSPYLTKPAETAKLLEKIAGKNITVLRSKL</sequence>
<organism evidence="2 3">
    <name type="scientific">Lecanosticta acicola</name>
    <dbReference type="NCBI Taxonomy" id="111012"/>
    <lineage>
        <taxon>Eukaryota</taxon>
        <taxon>Fungi</taxon>
        <taxon>Dikarya</taxon>
        <taxon>Ascomycota</taxon>
        <taxon>Pezizomycotina</taxon>
        <taxon>Dothideomycetes</taxon>
        <taxon>Dothideomycetidae</taxon>
        <taxon>Mycosphaerellales</taxon>
        <taxon>Mycosphaerellaceae</taxon>
        <taxon>Lecanosticta</taxon>
    </lineage>
</organism>
<evidence type="ECO:0000313" key="3">
    <source>
        <dbReference type="Proteomes" id="UP001296104"/>
    </source>
</evidence>
<dbReference type="InterPro" id="IPR029058">
    <property type="entry name" value="AB_hydrolase_fold"/>
</dbReference>
<proteinExistence type="predicted"/>
<dbReference type="PANTHER" id="PTHR37017:SF11">
    <property type="entry name" value="ESTERASE_LIPASE_THIOESTERASE DOMAIN-CONTAINING PROTEIN"/>
    <property type="match status" value="1"/>
</dbReference>
<dbReference type="Proteomes" id="UP001296104">
    <property type="component" value="Unassembled WGS sequence"/>
</dbReference>
<evidence type="ECO:0000259" key="1">
    <source>
        <dbReference type="Pfam" id="PF12697"/>
    </source>
</evidence>
<gene>
    <name evidence="2" type="ORF">LECACI_7A003185</name>
</gene>
<evidence type="ECO:0000313" key="2">
    <source>
        <dbReference type="EMBL" id="CAK3946011.1"/>
    </source>
</evidence>
<feature type="domain" description="AB hydrolase-1" evidence="1">
    <location>
        <begin position="6"/>
        <end position="240"/>
    </location>
</feature>
<accession>A0AAI9E9A5</accession>
<reference evidence="2" key="1">
    <citation type="submission" date="2023-11" db="EMBL/GenBank/DDBJ databases">
        <authorList>
            <person name="Alioto T."/>
            <person name="Alioto T."/>
            <person name="Gomez Garrido J."/>
        </authorList>
    </citation>
    <scope>NUCLEOTIDE SEQUENCE</scope>
</reference>
<dbReference type="EMBL" id="CAVMBE010000015">
    <property type="protein sequence ID" value="CAK3946011.1"/>
    <property type="molecule type" value="Genomic_DNA"/>
</dbReference>
<dbReference type="InterPro" id="IPR000073">
    <property type="entry name" value="AB_hydrolase_1"/>
</dbReference>
<dbReference type="Gene3D" id="3.40.50.1820">
    <property type="entry name" value="alpha/beta hydrolase"/>
    <property type="match status" value="1"/>
</dbReference>
<dbReference type="SUPFAM" id="SSF53474">
    <property type="entry name" value="alpha/beta-Hydrolases"/>
    <property type="match status" value="1"/>
</dbReference>
<keyword evidence="3" id="KW-1185">Reference proteome</keyword>